<gene>
    <name evidence="1" type="primary">Acey_s0065.g3629</name>
    <name evidence="1" type="ORF">Y032_0065g3629</name>
</gene>
<protein>
    <submittedName>
        <fullName evidence="1">Uncharacterized protein</fullName>
    </submittedName>
</protein>
<reference evidence="2" key="1">
    <citation type="journal article" date="2015" name="Nat. Genet.">
        <title>The genome and transcriptome of the zoonotic hookworm Ancylostoma ceylanicum identify infection-specific gene families.</title>
        <authorList>
            <person name="Schwarz E.M."/>
            <person name="Hu Y."/>
            <person name="Antoshechkin I."/>
            <person name="Miller M.M."/>
            <person name="Sternberg P.W."/>
            <person name="Aroian R.V."/>
        </authorList>
    </citation>
    <scope>NUCLEOTIDE SEQUENCE</scope>
    <source>
        <strain evidence="2">HY135</strain>
    </source>
</reference>
<evidence type="ECO:0000313" key="1">
    <source>
        <dbReference type="EMBL" id="EYC08580.1"/>
    </source>
</evidence>
<comment type="caution">
    <text evidence="1">The sequence shown here is derived from an EMBL/GenBank/DDBJ whole genome shotgun (WGS) entry which is preliminary data.</text>
</comment>
<dbReference type="EMBL" id="JARK01001401">
    <property type="protein sequence ID" value="EYC08580.1"/>
    <property type="molecule type" value="Genomic_DNA"/>
</dbReference>
<name>A0A016U0I7_9BILA</name>
<keyword evidence="2" id="KW-1185">Reference proteome</keyword>
<dbReference type="Proteomes" id="UP000024635">
    <property type="component" value="Unassembled WGS sequence"/>
</dbReference>
<sequence length="67" mass="7989">MSEDYYYHLLHKHSSCEIKNRQTDKQTERNMNLVRYQTLGRKGVEKVIIIIKSYQTICNISRIEATV</sequence>
<dbReference type="AlphaFoldDB" id="A0A016U0I7"/>
<evidence type="ECO:0000313" key="2">
    <source>
        <dbReference type="Proteomes" id="UP000024635"/>
    </source>
</evidence>
<organism evidence="1 2">
    <name type="scientific">Ancylostoma ceylanicum</name>
    <dbReference type="NCBI Taxonomy" id="53326"/>
    <lineage>
        <taxon>Eukaryota</taxon>
        <taxon>Metazoa</taxon>
        <taxon>Ecdysozoa</taxon>
        <taxon>Nematoda</taxon>
        <taxon>Chromadorea</taxon>
        <taxon>Rhabditida</taxon>
        <taxon>Rhabditina</taxon>
        <taxon>Rhabditomorpha</taxon>
        <taxon>Strongyloidea</taxon>
        <taxon>Ancylostomatidae</taxon>
        <taxon>Ancylostomatinae</taxon>
        <taxon>Ancylostoma</taxon>
    </lineage>
</organism>
<proteinExistence type="predicted"/>
<accession>A0A016U0I7</accession>